<keyword evidence="2" id="KW-0677">Repeat</keyword>
<dbReference type="AlphaFoldDB" id="G0SHS3"/>
<dbReference type="eggNOG" id="KOG3207">
    <property type="taxonomic scope" value="Eukaryota"/>
</dbReference>
<dbReference type="RefSeq" id="XP_006697575.1">
    <property type="nucleotide sequence ID" value="XM_006697512.1"/>
</dbReference>
<feature type="domain" description="CAP-Gly" evidence="3">
    <location>
        <begin position="23"/>
        <end position="69"/>
    </location>
</feature>
<evidence type="ECO:0000256" key="2">
    <source>
        <dbReference type="ARBA" id="ARBA00022737"/>
    </source>
</evidence>
<protein>
    <recommendedName>
        <fullName evidence="3">CAP-Gly domain-containing protein</fullName>
    </recommendedName>
</protein>
<dbReference type="HOGENOM" id="CLU_017716_3_1_1"/>
<dbReference type="Gene3D" id="3.80.10.10">
    <property type="entry name" value="Ribonuclease Inhibitor"/>
    <property type="match status" value="3"/>
</dbReference>
<name>G0SHS3_CHATD</name>
<dbReference type="SMART" id="SM01052">
    <property type="entry name" value="CAP_GLY"/>
    <property type="match status" value="1"/>
</dbReference>
<sequence length="592" mass="66325">MSAPYIGQRRSYDGALCTVRYIGDVAGTSGSWLGVEWDDPSRGKHDGQHKGVRYFSCKSKSPTAASFVRPTRPADAPQSFLAALHKKYVSDPDKDKEPPRQVYFNSKVAEEVGFDKVRRKQAKLDELKYVILDGLRVARAYEEGAEERPIGEVCPEIRELDLSRNLFERFGPVVEICRELKHLKSLRINGNRFQNVQEDEKLHESDGAFNGVTELALEDTLLDWQEICHIAAKYPALTTLHAGLNQFSTLTSIPEVPFTSTLVSIHLEFNEFSSLFDLAPLTSIASLRNLLLKGNKIDTIAPPFSSPPVFSQTLQHLDISYNRVSSWSFVDALNTVFPGLTSLRFTHNPIYDDPDLDTQESYPSTASSTTAKGKGIAKSDEAFMLTIARLASLKTLNFSPITANDRSDAEMFYLSRIARQLSSVPEAAEKEVLARHRRWAELCEVYGEPAVVRQTELNPNFLEARLIKAELIPAWEGSPEKKCVQIPKAFDIYAVKGIVGRLFGLPPLGLKLVWETGEWDPAAGFEEDEAGEGEEDLEAEWERKVDEGVVVGEGLEGKKGRWVKREVELKDGPRQFGYCVDGLEVRIRVEKR</sequence>
<dbReference type="KEGG" id="cthr:CTHT_0073180"/>
<reference evidence="4 5" key="1">
    <citation type="journal article" date="2011" name="Cell">
        <title>Insight into structure and assembly of the nuclear pore complex by utilizing the genome of a eukaryotic thermophile.</title>
        <authorList>
            <person name="Amlacher S."/>
            <person name="Sarges P."/>
            <person name="Flemming D."/>
            <person name="van Noort V."/>
            <person name="Kunze R."/>
            <person name="Devos D.P."/>
            <person name="Arumugam M."/>
            <person name="Bork P."/>
            <person name="Hurt E."/>
        </authorList>
    </citation>
    <scope>NUCLEOTIDE SEQUENCE [LARGE SCALE GENOMIC DNA]</scope>
    <source>
        <strain evidence="5">DSM 1495 / CBS 144.50 / IMI 039719</strain>
    </source>
</reference>
<proteinExistence type="predicted"/>
<dbReference type="OrthoDB" id="5273213at2759"/>
<dbReference type="InterPro" id="IPR032675">
    <property type="entry name" value="LRR_dom_sf"/>
</dbReference>
<organism evidence="5">
    <name type="scientific">Chaetomium thermophilum (strain DSM 1495 / CBS 144.50 / IMI 039719)</name>
    <name type="common">Thermochaetoides thermophila</name>
    <dbReference type="NCBI Taxonomy" id="759272"/>
    <lineage>
        <taxon>Eukaryota</taxon>
        <taxon>Fungi</taxon>
        <taxon>Dikarya</taxon>
        <taxon>Ascomycota</taxon>
        <taxon>Pezizomycotina</taxon>
        <taxon>Sordariomycetes</taxon>
        <taxon>Sordariomycetidae</taxon>
        <taxon>Sordariales</taxon>
        <taxon>Chaetomiaceae</taxon>
        <taxon>Thermochaetoides</taxon>
    </lineage>
</organism>
<dbReference type="OMA" id="SEESHMF"/>
<evidence type="ECO:0000259" key="3">
    <source>
        <dbReference type="PROSITE" id="PS50245"/>
    </source>
</evidence>
<evidence type="ECO:0000256" key="1">
    <source>
        <dbReference type="ARBA" id="ARBA00022614"/>
    </source>
</evidence>
<dbReference type="Gene3D" id="2.30.30.190">
    <property type="entry name" value="CAP Gly-rich-like domain"/>
    <property type="match status" value="1"/>
</dbReference>
<accession>G0SHS3</accession>
<dbReference type="InterPro" id="IPR000938">
    <property type="entry name" value="CAP-Gly_domain"/>
</dbReference>
<dbReference type="PROSITE" id="PS50245">
    <property type="entry name" value="CAP_GLY_2"/>
    <property type="match status" value="1"/>
</dbReference>
<dbReference type="SUPFAM" id="SSF52058">
    <property type="entry name" value="L domain-like"/>
    <property type="match status" value="1"/>
</dbReference>
<evidence type="ECO:0000313" key="4">
    <source>
        <dbReference type="EMBL" id="EGS16993.1"/>
    </source>
</evidence>
<dbReference type="InterPro" id="IPR036859">
    <property type="entry name" value="CAP-Gly_dom_sf"/>
</dbReference>
<evidence type="ECO:0000313" key="5">
    <source>
        <dbReference type="Proteomes" id="UP000008066"/>
    </source>
</evidence>
<dbReference type="SUPFAM" id="SSF74924">
    <property type="entry name" value="Cap-Gly domain"/>
    <property type="match status" value="1"/>
</dbReference>
<dbReference type="Pfam" id="PF01302">
    <property type="entry name" value="CAP_GLY"/>
    <property type="match status" value="1"/>
</dbReference>
<dbReference type="PROSITE" id="PS51450">
    <property type="entry name" value="LRR"/>
    <property type="match status" value="1"/>
</dbReference>
<keyword evidence="1" id="KW-0433">Leucine-rich repeat</keyword>
<dbReference type="InterPro" id="IPR001611">
    <property type="entry name" value="Leu-rich_rpt"/>
</dbReference>
<dbReference type="PANTHER" id="PTHR45617">
    <property type="entry name" value="LEUCINE RICH REPEAT FAMILY PROTEIN"/>
    <property type="match status" value="1"/>
</dbReference>
<gene>
    <name evidence="4" type="ORF">CTHT_0073180</name>
</gene>
<dbReference type="GeneID" id="18261356"/>
<keyword evidence="5" id="KW-1185">Reference proteome</keyword>
<dbReference type="Proteomes" id="UP000008066">
    <property type="component" value="Unassembled WGS sequence"/>
</dbReference>
<dbReference type="EMBL" id="GL988048">
    <property type="protein sequence ID" value="EGS16993.1"/>
    <property type="molecule type" value="Genomic_DNA"/>
</dbReference>
<dbReference type="STRING" id="759272.G0SHS3"/>